<protein>
    <recommendedName>
        <fullName evidence="2">Nephrocystin 3-like N-terminal domain-containing protein</fullName>
    </recommendedName>
</protein>
<accession>A0AAN6RW33</accession>
<evidence type="ECO:0000313" key="3">
    <source>
        <dbReference type="EMBL" id="KAK3905582.1"/>
    </source>
</evidence>
<dbReference type="PANTHER" id="PTHR10039">
    <property type="entry name" value="AMELOGENIN"/>
    <property type="match status" value="1"/>
</dbReference>
<gene>
    <name evidence="3" type="ORF">C8A05DRAFT_41489</name>
</gene>
<dbReference type="EMBL" id="MU855353">
    <property type="protein sequence ID" value="KAK3905582.1"/>
    <property type="molecule type" value="Genomic_DNA"/>
</dbReference>
<sequence length="1113" mass="123732">MSGKADLPQSAYQSALSSFPPADQTKLTKQDTLKLLFEQLNEADQAHHESSLMRRGLKRVKPFLERLNATIDFVSPFASMEPTAGTALGLVKGTATVAIAICGHFEDATKDIADFLEKIPVIDRASSVVRDGGPMQEIYTALVNIYEDLLKFYLSIMALFEDSKYVLRVALELFKPKIADIVSSFKSHVDALSRLLETENFASIQEIKDEQVETLIRDVLERNSASDESAYQNELQNRTDDACSWITSSSAFSYWLLSRDAKVLALFGDMGTGKTMTTAFVTDALAQTRRQLCAFYCKDEHELAKLGTIYRSFVLQLVRQSYENKMRFSKWYKETAPTVRGSPTDSDAKLRELLFELISSSRKTVFIVLDALDECKTHPRQQIFSLVQELLEKGAPLKVFVSSRYSEAIQENLHAGFTSIEMRASQDRDRFIAAHLVSQTELPQKLHQKVVDELAPRAQGSAIWLRIAVRYIERTCRTSARSLEKALAQLPSSQGLTALYGQLFSKICDGIPENEAVLQLALDILAVAQRPLTPDELAYAVFTKNPVDEEDQAATIKELGELAQDIDVFKLVRPFVTVMGGREPRLRLVHQSLKELVLTAPPSKWCVSPAALAKLKKGERAADLDADLLHRCIAYLLFDECDEKSLFPDVHNDAGEADMLAVGGTLDFDDEEEEEEKEEEAPADLNPSRVGLGSFYAYAAAFWTGHFSVVSPELRPDAAKLVKMCFKDSRRLANWLEQWRRPNCSFLPEREWPGYYVSGMDPLIIAARFGPAESIVDVFLLTPGSPAFHKDSIWTAVKLLIQGGNVALLKSLVQNEAVQPILCRSKFFYATIDAPRWSKAAPWDDGGPATKDWEDIFGFLIGHLRDELLGCGNDILRRAARGGTLILIKQLLAAADKDPELLRILITPGDADDEERVYKGRGFYGEHQSIGEAAYEGQGEVVRLLCEHPGIGPAHLPHVSAKGDTVFHQAARRPRVDVLRTLIRHWPEGVNVANNSGDLPLLIIVYDFAPLPNSRVEEFVRLLLCEGGADAKACENGTGSSALCNAVRGGGSDVLLRLLVEEGRADIWEALEVDEATGKPKIKKGVDTWYKEERREQMLELLCSMLPKSVAAG</sequence>
<dbReference type="PANTHER" id="PTHR10039:SF10">
    <property type="entry name" value="NACHT DOMAIN-CONTAINING PROTEIN"/>
    <property type="match status" value="1"/>
</dbReference>
<dbReference type="Gene3D" id="3.40.50.300">
    <property type="entry name" value="P-loop containing nucleotide triphosphate hydrolases"/>
    <property type="match status" value="1"/>
</dbReference>
<proteinExistence type="predicted"/>
<evidence type="ECO:0000256" key="1">
    <source>
        <dbReference type="ARBA" id="ARBA00022737"/>
    </source>
</evidence>
<dbReference type="InterPro" id="IPR036770">
    <property type="entry name" value="Ankyrin_rpt-contain_sf"/>
</dbReference>
<dbReference type="Gene3D" id="1.25.40.20">
    <property type="entry name" value="Ankyrin repeat-containing domain"/>
    <property type="match status" value="1"/>
</dbReference>
<reference evidence="3" key="1">
    <citation type="journal article" date="2023" name="Mol. Phylogenet. Evol.">
        <title>Genome-scale phylogeny and comparative genomics of the fungal order Sordariales.</title>
        <authorList>
            <person name="Hensen N."/>
            <person name="Bonometti L."/>
            <person name="Westerberg I."/>
            <person name="Brannstrom I.O."/>
            <person name="Guillou S."/>
            <person name="Cros-Aarteil S."/>
            <person name="Calhoun S."/>
            <person name="Haridas S."/>
            <person name="Kuo A."/>
            <person name="Mondo S."/>
            <person name="Pangilinan J."/>
            <person name="Riley R."/>
            <person name="LaButti K."/>
            <person name="Andreopoulos B."/>
            <person name="Lipzen A."/>
            <person name="Chen C."/>
            <person name="Yan M."/>
            <person name="Daum C."/>
            <person name="Ng V."/>
            <person name="Clum A."/>
            <person name="Steindorff A."/>
            <person name="Ohm R.A."/>
            <person name="Martin F."/>
            <person name="Silar P."/>
            <person name="Natvig D.O."/>
            <person name="Lalanne C."/>
            <person name="Gautier V."/>
            <person name="Ament-Velasquez S.L."/>
            <person name="Kruys A."/>
            <person name="Hutchinson M.I."/>
            <person name="Powell A.J."/>
            <person name="Barry K."/>
            <person name="Miller A.N."/>
            <person name="Grigoriev I.V."/>
            <person name="Debuchy R."/>
            <person name="Gladieux P."/>
            <person name="Hiltunen Thoren M."/>
            <person name="Johannesson H."/>
        </authorList>
    </citation>
    <scope>NUCLEOTIDE SEQUENCE</scope>
    <source>
        <strain evidence="3">CBS 103.79</strain>
    </source>
</reference>
<feature type="domain" description="Nephrocystin 3-like N-terminal" evidence="2">
    <location>
        <begin position="242"/>
        <end position="404"/>
    </location>
</feature>
<dbReference type="SUPFAM" id="SSF52540">
    <property type="entry name" value="P-loop containing nucleoside triphosphate hydrolases"/>
    <property type="match status" value="1"/>
</dbReference>
<evidence type="ECO:0000313" key="4">
    <source>
        <dbReference type="Proteomes" id="UP001303889"/>
    </source>
</evidence>
<dbReference type="InterPro" id="IPR056884">
    <property type="entry name" value="NPHP3-like_N"/>
</dbReference>
<dbReference type="SUPFAM" id="SSF48403">
    <property type="entry name" value="Ankyrin repeat"/>
    <property type="match status" value="1"/>
</dbReference>
<comment type="caution">
    <text evidence="3">The sequence shown here is derived from an EMBL/GenBank/DDBJ whole genome shotgun (WGS) entry which is preliminary data.</text>
</comment>
<dbReference type="Proteomes" id="UP001303889">
    <property type="component" value="Unassembled WGS sequence"/>
</dbReference>
<reference evidence="3" key="2">
    <citation type="submission" date="2023-05" db="EMBL/GenBank/DDBJ databases">
        <authorList>
            <consortium name="Lawrence Berkeley National Laboratory"/>
            <person name="Steindorff A."/>
            <person name="Hensen N."/>
            <person name="Bonometti L."/>
            <person name="Westerberg I."/>
            <person name="Brannstrom I.O."/>
            <person name="Guillou S."/>
            <person name="Cros-Aarteil S."/>
            <person name="Calhoun S."/>
            <person name="Haridas S."/>
            <person name="Kuo A."/>
            <person name="Mondo S."/>
            <person name="Pangilinan J."/>
            <person name="Riley R."/>
            <person name="Labutti K."/>
            <person name="Andreopoulos B."/>
            <person name="Lipzen A."/>
            <person name="Chen C."/>
            <person name="Yanf M."/>
            <person name="Daum C."/>
            <person name="Ng V."/>
            <person name="Clum A."/>
            <person name="Ohm R."/>
            <person name="Martin F."/>
            <person name="Silar P."/>
            <person name="Natvig D."/>
            <person name="Lalanne C."/>
            <person name="Gautier V."/>
            <person name="Ament-Velasquez S.L."/>
            <person name="Kruys A."/>
            <person name="Hutchinson M.I."/>
            <person name="Powell A.J."/>
            <person name="Barry K."/>
            <person name="Miller A.N."/>
            <person name="Grigoriev I.V."/>
            <person name="Debuchy R."/>
            <person name="Gladieux P."/>
            <person name="Thoren M.H."/>
            <person name="Johannesson H."/>
        </authorList>
    </citation>
    <scope>NUCLEOTIDE SEQUENCE</scope>
    <source>
        <strain evidence="3">CBS 103.79</strain>
    </source>
</reference>
<dbReference type="AlphaFoldDB" id="A0AAN6RW33"/>
<keyword evidence="1" id="KW-0677">Repeat</keyword>
<dbReference type="InterPro" id="IPR027417">
    <property type="entry name" value="P-loop_NTPase"/>
</dbReference>
<name>A0AAN6RW33_9PEZI</name>
<keyword evidence="4" id="KW-1185">Reference proteome</keyword>
<evidence type="ECO:0000259" key="2">
    <source>
        <dbReference type="Pfam" id="PF24883"/>
    </source>
</evidence>
<organism evidence="3 4">
    <name type="scientific">Staphylotrichum tortipilum</name>
    <dbReference type="NCBI Taxonomy" id="2831512"/>
    <lineage>
        <taxon>Eukaryota</taxon>
        <taxon>Fungi</taxon>
        <taxon>Dikarya</taxon>
        <taxon>Ascomycota</taxon>
        <taxon>Pezizomycotina</taxon>
        <taxon>Sordariomycetes</taxon>
        <taxon>Sordariomycetidae</taxon>
        <taxon>Sordariales</taxon>
        <taxon>Chaetomiaceae</taxon>
        <taxon>Staphylotrichum</taxon>
    </lineage>
</organism>
<dbReference type="Pfam" id="PF24883">
    <property type="entry name" value="NPHP3_N"/>
    <property type="match status" value="1"/>
</dbReference>